<dbReference type="Pfam" id="PF17917">
    <property type="entry name" value="RT_RNaseH"/>
    <property type="match status" value="1"/>
</dbReference>
<dbReference type="Pfam" id="PF02160">
    <property type="entry name" value="Peptidase_A3"/>
    <property type="match status" value="1"/>
</dbReference>
<evidence type="ECO:0000256" key="2">
    <source>
        <dbReference type="ARBA" id="ARBA00012493"/>
    </source>
</evidence>
<evidence type="ECO:0000313" key="14">
    <source>
        <dbReference type="EMBL" id="AQS27979.1"/>
    </source>
</evidence>
<evidence type="ECO:0000256" key="7">
    <source>
        <dbReference type="ARBA" id="ARBA00022722"/>
    </source>
</evidence>
<organism evidence="14">
    <name type="scientific">Strawberry vein banding virus</name>
    <dbReference type="NCBI Taxonomy" id="47903"/>
    <lineage>
        <taxon>Viruses</taxon>
        <taxon>Riboviria</taxon>
        <taxon>Pararnavirae</taxon>
        <taxon>Artverviricota</taxon>
        <taxon>Revtraviricetes</taxon>
        <taxon>Ortervirales</taxon>
        <taxon>Caulimoviridae</taxon>
        <taxon>Caulimovirus</taxon>
        <taxon>Caulimovirus venafragariae</taxon>
    </lineage>
</organism>
<keyword evidence="4" id="KW-0645">Protease</keyword>
<evidence type="ECO:0000256" key="5">
    <source>
        <dbReference type="ARBA" id="ARBA00022679"/>
    </source>
</evidence>
<dbReference type="CDD" id="cd01647">
    <property type="entry name" value="RT_LTR"/>
    <property type="match status" value="1"/>
</dbReference>
<dbReference type="EMBL" id="KX950836">
    <property type="protein sequence ID" value="AQS27979.1"/>
    <property type="molecule type" value="Genomic_DNA"/>
</dbReference>
<evidence type="ECO:0000256" key="10">
    <source>
        <dbReference type="ARBA" id="ARBA00022801"/>
    </source>
</evidence>
<reference evidence="14" key="1">
    <citation type="journal article" date="2017" name="Arch. Virol.">
        <title>Strawberry vein banding virus isolates in eastern Canada are molecularly divergent from other isolates.</title>
        <authorList>
            <person name="Dickison V."/>
            <person name="MacKenzie T.D."/>
            <person name="Singh M."/>
            <person name="Lawrence J."/>
            <person name="Nie X."/>
        </authorList>
    </citation>
    <scope>NUCLEOTIDE SEQUENCE</scope>
    <source>
        <strain evidence="14">NS8</strain>
    </source>
</reference>
<dbReference type="Pfam" id="PF00078">
    <property type="entry name" value="RVT_1"/>
    <property type="match status" value="1"/>
</dbReference>
<dbReference type="Gene3D" id="3.30.70.270">
    <property type="match status" value="2"/>
</dbReference>
<protein>
    <recommendedName>
        <fullName evidence="3">Enzymatic polyprotein</fullName>
        <ecNumber evidence="2">2.7.7.49</ecNumber>
    </recommendedName>
</protein>
<dbReference type="GO" id="GO:0003964">
    <property type="term" value="F:RNA-directed DNA polymerase activity"/>
    <property type="evidence" value="ECO:0007669"/>
    <property type="project" value="UniProtKB-KW"/>
</dbReference>
<comment type="similarity">
    <text evidence="1">Belongs to the caulimoviridae enzymatic polyprotein family.</text>
</comment>
<keyword evidence="5" id="KW-0808">Transferase</keyword>
<proteinExistence type="inferred from homology"/>
<keyword evidence="10" id="KW-0378">Hydrolase</keyword>
<dbReference type="CDD" id="cd09274">
    <property type="entry name" value="RNase_HI_RT_Ty3"/>
    <property type="match status" value="1"/>
</dbReference>
<dbReference type="InterPro" id="IPR043502">
    <property type="entry name" value="DNA/RNA_pol_sf"/>
</dbReference>
<evidence type="ECO:0000259" key="13">
    <source>
        <dbReference type="PROSITE" id="PS50878"/>
    </source>
</evidence>
<dbReference type="InterPro" id="IPR000588">
    <property type="entry name" value="Pept_A3A"/>
</dbReference>
<sequence length="745" mass="85453">MDPQIQKIWSKLLETEEGWDLLLQEDYNPELEAFAEAKLQEMEANLQLEELNHLEEGWEMLTDEDFKLQQEDEETLLESIDSEERFSTLTKTNPNSIYIKGNFYFKGYKKYSLDLYVDTGASMCTANKHVIPEEFWVNAKNPIKARIANDSIMTFNKVAELVQVQIADETFIIPTMYQATTKGDITIGNNFCRLYEPFVQYKDMITFHKNGKAISTKKVTKAYFHGIPGFLESKKIGSNIPTPNPENITPVTIHQDNISTIFKGEEIGETLFSVISAFTEVEKLLDSICSEHPLDERINKGKFEAQITLLDPNKVIKCKPMQYSPQDREEFKTQIEELLKLGIIRPSKSPHSSPAFMVRNHAEIKRGKARMVINYKKLNDNTKGDGYLLPNKEQLLQRIGGKTYYSSFDCKSGFWQVRLAPETIQLTAFSCPQGHYEWLVMPFGLKQAPAIFQRHMDESLSNMYPSFCAVYVDDIIVFSKTEDEHLGHVKIVLNRCKALGIVLSKKKAQLCKTTINFLGLVIERGNLKIQSHIGLHLTAFPDQLADRNALQRFLGLLNYISAYFPKIANLRSPLQVKLKKEIIWSWTEKDTETVRKIKSLVKSLPDLYNPSPEDKPIIECDASDDHWGAVLKVKLPEGKEVICRYASGTFKPAEKNYHSNEKEILSIIKAIKAFRAYILPYKFLVRTDNTNAAYFVRTNIAGDYKQSRLVRWQMALREYSFDIEHVSGQKNVLADIMTREFAGKT</sequence>
<dbReference type="PANTHER" id="PTHR33064">
    <property type="entry name" value="POL PROTEIN"/>
    <property type="match status" value="1"/>
</dbReference>
<dbReference type="EC" id="2.7.7.49" evidence="2"/>
<evidence type="ECO:0000256" key="8">
    <source>
        <dbReference type="ARBA" id="ARBA00022750"/>
    </source>
</evidence>
<dbReference type="GO" id="GO:0004519">
    <property type="term" value="F:endonuclease activity"/>
    <property type="evidence" value="ECO:0007669"/>
    <property type="project" value="UniProtKB-KW"/>
</dbReference>
<dbReference type="Gene3D" id="3.10.10.10">
    <property type="entry name" value="HIV Type 1 Reverse Transcriptase, subunit A, domain 1"/>
    <property type="match status" value="1"/>
</dbReference>
<evidence type="ECO:0000256" key="6">
    <source>
        <dbReference type="ARBA" id="ARBA00022695"/>
    </source>
</evidence>
<keyword evidence="6" id="KW-0548">Nucleotidyltransferase</keyword>
<evidence type="ECO:0000256" key="4">
    <source>
        <dbReference type="ARBA" id="ARBA00022670"/>
    </source>
</evidence>
<evidence type="ECO:0000256" key="12">
    <source>
        <dbReference type="ARBA" id="ARBA00025678"/>
    </source>
</evidence>
<dbReference type="GO" id="GO:0004190">
    <property type="term" value="F:aspartic-type endopeptidase activity"/>
    <property type="evidence" value="ECO:0007669"/>
    <property type="project" value="UniProtKB-KW"/>
</dbReference>
<dbReference type="PRINTS" id="PR00731">
    <property type="entry name" value="CAULIMOPTASE"/>
</dbReference>
<dbReference type="InterPro" id="IPR043128">
    <property type="entry name" value="Rev_trsase/Diguanyl_cyclase"/>
</dbReference>
<evidence type="ECO:0000256" key="1">
    <source>
        <dbReference type="ARBA" id="ARBA00007938"/>
    </source>
</evidence>
<keyword evidence="8" id="KW-0064">Aspartyl protease</keyword>
<keyword evidence="11 14" id="KW-0695">RNA-directed DNA polymerase</keyword>
<dbReference type="InterPro" id="IPR051320">
    <property type="entry name" value="Viral_Replic_Matur_Polypro"/>
</dbReference>
<evidence type="ECO:0000256" key="3">
    <source>
        <dbReference type="ARBA" id="ARBA00013718"/>
    </source>
</evidence>
<dbReference type="SUPFAM" id="SSF56672">
    <property type="entry name" value="DNA/RNA polymerases"/>
    <property type="match status" value="1"/>
</dbReference>
<dbReference type="GO" id="GO:0006508">
    <property type="term" value="P:proteolysis"/>
    <property type="evidence" value="ECO:0007669"/>
    <property type="project" value="UniProtKB-KW"/>
</dbReference>
<dbReference type="PROSITE" id="PS50878">
    <property type="entry name" value="RT_POL"/>
    <property type="match status" value="1"/>
</dbReference>
<accession>A0A1S6GXH3</accession>
<name>A0A1S6GXH3_9VIRU</name>
<dbReference type="PANTHER" id="PTHR33064:SF37">
    <property type="entry name" value="RIBONUCLEASE H"/>
    <property type="match status" value="1"/>
</dbReference>
<comment type="function">
    <text evidence="12">Encodes for at least two polypeptides: protease (PR) and reverse transcriptase (RT). The protease processes the polyprotein in cis. Reverse transcriptase is multifunctional enzyme that converts the viral RNA genome into dsDNA in viral cytoplasmic capsids. This enzyme displays a DNA polymerase activity that can copy either DNA or RNA templates, and a ribonuclease H (RNase H) activity that cleaves the RNA strand of RNA-DNA heteroduplexes in a partially processive 3'- to 5'-endonucleasic mode. Neo-synthesized pregenomic RNA (pgRNA) are encapsidated, and reverse-transcribed inside the nucleocapsid. Partial (+)DNA is synthesized from the (-)DNA template and generates the relaxed circular DNA (RC-DNA) genome. After budding and infection, the RC-DNA migrates in the nucleus, and is converted into a plasmid-like covalently closed circular DNA (cccDNA).</text>
</comment>
<evidence type="ECO:0000256" key="11">
    <source>
        <dbReference type="ARBA" id="ARBA00022918"/>
    </source>
</evidence>
<gene>
    <name evidence="14" type="primary">ORF5</name>
</gene>
<keyword evidence="9" id="KW-0255">Endonuclease</keyword>
<dbReference type="InterPro" id="IPR041373">
    <property type="entry name" value="RT_RNaseH"/>
</dbReference>
<keyword evidence="7" id="KW-0540">Nuclease</keyword>
<evidence type="ECO:0000256" key="9">
    <source>
        <dbReference type="ARBA" id="ARBA00022759"/>
    </source>
</evidence>
<dbReference type="InterPro" id="IPR000477">
    <property type="entry name" value="RT_dom"/>
</dbReference>
<feature type="domain" description="Reverse transcriptase" evidence="13">
    <location>
        <begin position="327"/>
        <end position="522"/>
    </location>
</feature>